<comment type="caution">
    <text evidence="6">The sequence shown here is derived from an EMBL/GenBank/DDBJ whole genome shotgun (WGS) entry which is preliminary data.</text>
</comment>
<dbReference type="PANTHER" id="PTHR43630">
    <property type="entry name" value="POLY-BETA-1,6-N-ACETYL-D-GLUCOSAMINE SYNTHASE"/>
    <property type="match status" value="1"/>
</dbReference>
<dbReference type="PANTHER" id="PTHR43630:SF1">
    <property type="entry name" value="POLY-BETA-1,6-N-ACETYL-D-GLUCOSAMINE SYNTHASE"/>
    <property type="match status" value="1"/>
</dbReference>
<dbReference type="InterPro" id="IPR029044">
    <property type="entry name" value="Nucleotide-diphossugar_trans"/>
</dbReference>
<dbReference type="EMBL" id="JADWYR010000001">
    <property type="protein sequence ID" value="MBG9375717.1"/>
    <property type="molecule type" value="Genomic_DNA"/>
</dbReference>
<dbReference type="GO" id="GO:0016757">
    <property type="term" value="F:glycosyltransferase activity"/>
    <property type="evidence" value="ECO:0007669"/>
    <property type="project" value="UniProtKB-KW"/>
</dbReference>
<keyword evidence="4" id="KW-0472">Membrane</keyword>
<organism evidence="6 7">
    <name type="scientific">Panacibacter microcysteis</name>
    <dbReference type="NCBI Taxonomy" id="2793269"/>
    <lineage>
        <taxon>Bacteria</taxon>
        <taxon>Pseudomonadati</taxon>
        <taxon>Bacteroidota</taxon>
        <taxon>Chitinophagia</taxon>
        <taxon>Chitinophagales</taxon>
        <taxon>Chitinophagaceae</taxon>
        <taxon>Panacibacter</taxon>
    </lineage>
</organism>
<evidence type="ECO:0000256" key="4">
    <source>
        <dbReference type="SAM" id="Phobius"/>
    </source>
</evidence>
<accession>A0A931GYF4</accession>
<evidence type="ECO:0000256" key="3">
    <source>
        <dbReference type="ARBA" id="ARBA00022679"/>
    </source>
</evidence>
<feature type="transmembrane region" description="Helical" evidence="4">
    <location>
        <begin position="350"/>
        <end position="370"/>
    </location>
</feature>
<proteinExistence type="inferred from homology"/>
<dbReference type="Gene3D" id="3.90.550.10">
    <property type="entry name" value="Spore Coat Polysaccharide Biosynthesis Protein SpsA, Chain A"/>
    <property type="match status" value="1"/>
</dbReference>
<name>A0A931GYF4_9BACT</name>
<dbReference type="AlphaFoldDB" id="A0A931GYF4"/>
<keyword evidence="4" id="KW-1133">Transmembrane helix</keyword>
<gene>
    <name evidence="6" type="ORF">I5907_05695</name>
</gene>
<comment type="similarity">
    <text evidence="1">Belongs to the glycosyltransferase 2 family.</text>
</comment>
<evidence type="ECO:0000256" key="1">
    <source>
        <dbReference type="ARBA" id="ARBA00006739"/>
    </source>
</evidence>
<keyword evidence="7" id="KW-1185">Reference proteome</keyword>
<feature type="transmembrane region" description="Helical" evidence="4">
    <location>
        <begin position="6"/>
        <end position="29"/>
    </location>
</feature>
<evidence type="ECO:0000313" key="7">
    <source>
        <dbReference type="Proteomes" id="UP000628448"/>
    </source>
</evidence>
<keyword evidence="2" id="KW-0328">Glycosyltransferase</keyword>
<evidence type="ECO:0000313" key="6">
    <source>
        <dbReference type="EMBL" id="MBG9375717.1"/>
    </source>
</evidence>
<keyword evidence="3" id="KW-0808">Transferase</keyword>
<feature type="domain" description="Glycosyltransferase 2-like" evidence="5">
    <location>
        <begin position="49"/>
        <end position="177"/>
    </location>
</feature>
<dbReference type="Pfam" id="PF00535">
    <property type="entry name" value="Glycos_transf_2"/>
    <property type="match status" value="1"/>
</dbReference>
<protein>
    <submittedName>
        <fullName evidence="6">Glycosyltransferase</fullName>
    </submittedName>
</protein>
<reference evidence="6" key="1">
    <citation type="submission" date="2020-11" db="EMBL/GenBank/DDBJ databases">
        <title>Bacterial whole genome sequence for Panacibacter sp. DH6.</title>
        <authorList>
            <person name="Le V."/>
            <person name="Ko S."/>
            <person name="Ahn C.-Y."/>
            <person name="Oh H.-M."/>
        </authorList>
    </citation>
    <scope>NUCLEOTIDE SEQUENCE</scope>
    <source>
        <strain evidence="6">DH6</strain>
    </source>
</reference>
<dbReference type="Proteomes" id="UP000628448">
    <property type="component" value="Unassembled WGS sequence"/>
</dbReference>
<dbReference type="SUPFAM" id="SSF53448">
    <property type="entry name" value="Nucleotide-diphospho-sugar transferases"/>
    <property type="match status" value="1"/>
</dbReference>
<feature type="transmembrane region" description="Helical" evidence="4">
    <location>
        <begin position="321"/>
        <end position="338"/>
    </location>
</feature>
<keyword evidence="4" id="KW-0812">Transmembrane</keyword>
<evidence type="ECO:0000256" key="2">
    <source>
        <dbReference type="ARBA" id="ARBA00022676"/>
    </source>
</evidence>
<dbReference type="InterPro" id="IPR001173">
    <property type="entry name" value="Glyco_trans_2-like"/>
</dbReference>
<sequence length="384" mass="43534">MHPMWTIVTYVAIILVVLYCLLILLYTVLFTTLKLFVPQQHASPLNSFSIIIPARNEAANIAACVQSVLANNYPGDMFEVIVIDDFSTDSTAAIVQRLQQQNSNVRLLQLKDFIDSKQNSYKKKAIELAVNHATHQWIITTDADCFVPETWLQTFDAYISTTGNVFVAAPVRFTNNNRLISVFQCLDFISLQGITAAAVNAGMLSMCNGANLAYKKDAFFAVDGFRGVDNIASGDDMLLMHKIRQHFPGRQGYLFSRQVIVSTPPMPDVKSFINQRIRWASKATSYSDKRIFAVLLLVYFVNLVLLLLPLCAIFYTPFFYLWLILLGAKTLAEMIFMLPAAKFFRQAKLLAWFPFMQPLHILYTVISGWLGRFGKYEWKGRSVK</sequence>
<evidence type="ECO:0000259" key="5">
    <source>
        <dbReference type="Pfam" id="PF00535"/>
    </source>
</evidence>
<feature type="transmembrane region" description="Helical" evidence="4">
    <location>
        <begin position="291"/>
        <end position="315"/>
    </location>
</feature>